<dbReference type="EMBL" id="LR862138">
    <property type="protein sequence ID" value="CAD1818038.1"/>
    <property type="molecule type" value="Genomic_DNA"/>
</dbReference>
<name>A0A6V7NHT8_ANACO</name>
<keyword evidence="1" id="KW-0812">Transmembrane</keyword>
<accession>A0A6V7NHT8</accession>
<sequence>MGSGSELKTIHNPIHLKVGFGSSLNWTLDLDLGKEIRTLKLLLGFQTFKSVLQEQIRTFSVTHWTFANCEVRVFELVPTYDSHLENRGLKLSTKISKVKILGCSRVGLCRAEYRYCIDLVTELEVLPVQHRAGIDCSLAVFEGFLCNCSNTLYIPTPFGWGFWCYNKEGGEVGSLSISFGFFPLYASILMVYSPLLLSFGILGTFPPWEKALSLKKSLLEERSSTLAHSKP</sequence>
<organism evidence="2">
    <name type="scientific">Ananas comosus var. bracteatus</name>
    <name type="common">red pineapple</name>
    <dbReference type="NCBI Taxonomy" id="296719"/>
    <lineage>
        <taxon>Eukaryota</taxon>
        <taxon>Viridiplantae</taxon>
        <taxon>Streptophyta</taxon>
        <taxon>Embryophyta</taxon>
        <taxon>Tracheophyta</taxon>
        <taxon>Spermatophyta</taxon>
        <taxon>Magnoliopsida</taxon>
        <taxon>Liliopsida</taxon>
        <taxon>Poales</taxon>
        <taxon>Bromeliaceae</taxon>
        <taxon>Bromelioideae</taxon>
        <taxon>Ananas</taxon>
    </lineage>
</organism>
<dbReference type="AlphaFoldDB" id="A0A6V7NHT8"/>
<evidence type="ECO:0000256" key="1">
    <source>
        <dbReference type="SAM" id="Phobius"/>
    </source>
</evidence>
<reference evidence="2" key="1">
    <citation type="submission" date="2020-07" db="EMBL/GenBank/DDBJ databases">
        <authorList>
            <person name="Lin J."/>
        </authorList>
    </citation>
    <scope>NUCLEOTIDE SEQUENCE</scope>
</reference>
<keyword evidence="1" id="KW-1133">Transmembrane helix</keyword>
<evidence type="ECO:0000313" key="2">
    <source>
        <dbReference type="EMBL" id="CAD1818038.1"/>
    </source>
</evidence>
<keyword evidence="1" id="KW-0472">Membrane</keyword>
<feature type="transmembrane region" description="Helical" evidence="1">
    <location>
        <begin position="184"/>
        <end position="205"/>
    </location>
</feature>
<gene>
    <name evidence="2" type="ORF">CB5_LOCUS1249</name>
</gene>
<proteinExistence type="predicted"/>
<protein>
    <submittedName>
        <fullName evidence="2">Uncharacterized protein</fullName>
    </submittedName>
</protein>